<proteinExistence type="predicted"/>
<dbReference type="OrthoDB" id="76966at2759"/>
<accession>A0A8S9YWJ8</accession>
<feature type="compositionally biased region" description="Low complexity" evidence="2">
    <location>
        <begin position="440"/>
        <end position="450"/>
    </location>
</feature>
<feature type="region of interest" description="Disordered" evidence="2">
    <location>
        <begin position="426"/>
        <end position="460"/>
    </location>
</feature>
<evidence type="ECO:0000256" key="1">
    <source>
        <dbReference type="SAM" id="Coils"/>
    </source>
</evidence>
<dbReference type="PANTHER" id="PTHR33331:SF13">
    <property type="entry name" value="COILED-COIL DOMAIN CONTAINING 162"/>
    <property type="match status" value="1"/>
</dbReference>
<feature type="coiled-coil region" evidence="1">
    <location>
        <begin position="718"/>
        <end position="745"/>
    </location>
</feature>
<dbReference type="AlphaFoldDB" id="A0A8S9YWJ8"/>
<sequence>MRPRRVLSTDGTKLYNFWFIPHFIEVLFVFRHLDDQACTKALRCMARLACVLHDILHYLVAYARLGITSAKITPEQRQQIITGSHKNPTTCWRTGNRGALPTAAETACNVAGAASAATSVAQLVTAGTVKSMNMALSSPTLSVTPLDLNVHGHSLVVDQVVEDLSDFDGGPMSMLATELREIQYQMNRLPDPTDPEQVIQMLTLRRDVMFLQFDVCMRTILRETFLAAGNLEAYREVSENSHFPLAELSNMQRPCLNAIEMNVPEPLEPRDEHCQAMFPWRSLMNRQGPFLLFCFGPSTTEYNIRLCLAGLKPVDRPTVHGELLAMNLSLEDVLEVGDIPEAKAGEALPIQQAENMHCMLGKRVRDRRRELPGPNILSSAASTVTTTATANVTVTATTTVSPATGAGTTNPANANPALSTASGTVVLSPTQSGENVGPKGSSYGGTSTSGPQQDEKPLTLNTLDSPVESYTLLKKFLILWKRVELLKYAWGRRRLGVESINTPALFKTFCSIYKREKLYPLLRSLAIQYRQPDMYALGPLDATDIFVMPKGIPEMVVRQRQLLKLIEAFEFYMIADLRKLIVKQTDLVIKERNREEGNLPLDLWKKPAMKEALSVKRPGLADEFVVELMSNMEHDARTNLYTITAEKLNNVIQTVAISVMRTQRESYENYSMYYENLLKNQHSLLYAKEREIDALKEIIRQKDLETSVTVQFQMSEQAHNLLLEVTALRTKVAELEEINAKTEAKIRTRIRREFSVAMRKLFGLSFEQKSRIDQYRDHLHAITLQRIAEVREEASAEMARIKERSGARTSAEDELAERNLRLSREVNTLHQRNIRLQQMMSRLRVMAHWQQTTLRCAFEKQISGVEEQRNQSKSQVTRLGILSEQRVRMLNEEMSKLRDHLSNTEKHLNDMRKALDKEMNDKIEKRHAAERKAATDKQMAMVKQMHIDQLMTEIAEKNATLEKMGTLLDASAKSKKQEADKSVREVDLLRKQLREERKLKKSAIHKVDDLMSQLYEFETAYSFAQANKGSSSLPSAHLQGDAAHISPGSSRKPVASMQRPVTYEDLLAQQSGPYSTDHYLKFRREMVGVPLLRQRLTQQLLRNGPPQTHLHLMKLHEKNSGNE</sequence>
<comment type="caution">
    <text evidence="3">The sequence shown here is derived from an EMBL/GenBank/DDBJ whole genome shotgun (WGS) entry which is preliminary data.</text>
</comment>
<protein>
    <submittedName>
        <fullName evidence="3">Uncharacterized protein</fullName>
    </submittedName>
</protein>
<dbReference type="PANTHER" id="PTHR33331">
    <property type="entry name" value="COILED-COIL DOMAIN-CONTAINING PROTEIN 162"/>
    <property type="match status" value="1"/>
</dbReference>
<keyword evidence="1" id="KW-0175">Coiled coil</keyword>
<feature type="coiled-coil region" evidence="1">
    <location>
        <begin position="887"/>
        <end position="932"/>
    </location>
</feature>
<keyword evidence="4" id="KW-1185">Reference proteome</keyword>
<evidence type="ECO:0000256" key="2">
    <source>
        <dbReference type="SAM" id="MobiDB-lite"/>
    </source>
</evidence>
<dbReference type="Proteomes" id="UP000822476">
    <property type="component" value="Unassembled WGS sequence"/>
</dbReference>
<evidence type="ECO:0000313" key="3">
    <source>
        <dbReference type="EMBL" id="KAF7257520.1"/>
    </source>
</evidence>
<dbReference type="EMBL" id="JTDE01002329">
    <property type="protein sequence ID" value="KAF7257520.1"/>
    <property type="molecule type" value="Genomic_DNA"/>
</dbReference>
<name>A0A8S9YWJ8_9TREM</name>
<reference evidence="3" key="1">
    <citation type="submission" date="2019-07" db="EMBL/GenBank/DDBJ databases">
        <title>Annotation for the trematode Paragonimus miyazaki's.</title>
        <authorList>
            <person name="Choi Y.-J."/>
        </authorList>
    </citation>
    <scope>NUCLEOTIDE SEQUENCE</scope>
    <source>
        <strain evidence="3">Japan</strain>
    </source>
</reference>
<feature type="compositionally biased region" description="Low complexity" evidence="2">
    <location>
        <begin position="400"/>
        <end position="417"/>
    </location>
</feature>
<evidence type="ECO:0000313" key="4">
    <source>
        <dbReference type="Proteomes" id="UP000822476"/>
    </source>
</evidence>
<organism evidence="3 4">
    <name type="scientific">Paragonimus skrjabini miyazakii</name>
    <dbReference type="NCBI Taxonomy" id="59628"/>
    <lineage>
        <taxon>Eukaryota</taxon>
        <taxon>Metazoa</taxon>
        <taxon>Spiralia</taxon>
        <taxon>Lophotrochozoa</taxon>
        <taxon>Platyhelminthes</taxon>
        <taxon>Trematoda</taxon>
        <taxon>Digenea</taxon>
        <taxon>Plagiorchiida</taxon>
        <taxon>Troglotremata</taxon>
        <taxon>Troglotrematidae</taxon>
        <taxon>Paragonimus</taxon>
    </lineage>
</organism>
<feature type="region of interest" description="Disordered" evidence="2">
    <location>
        <begin position="1032"/>
        <end position="1054"/>
    </location>
</feature>
<feature type="region of interest" description="Disordered" evidence="2">
    <location>
        <begin position="400"/>
        <end position="419"/>
    </location>
</feature>
<gene>
    <name evidence="3" type="ORF">EG68_05431</name>
</gene>
<dbReference type="InterPro" id="IPR040401">
    <property type="entry name" value="CCDC162"/>
</dbReference>